<dbReference type="OrthoDB" id="5287439at2"/>
<gene>
    <name evidence="4" type="ordered locus">BMS_2330</name>
</gene>
<dbReference type="EMBL" id="FQ312005">
    <property type="protein sequence ID" value="CBW27129.1"/>
    <property type="molecule type" value="Genomic_DNA"/>
</dbReference>
<dbReference type="Pfam" id="PF13387">
    <property type="entry name" value="Lnb_N"/>
    <property type="match status" value="1"/>
</dbReference>
<dbReference type="InterPro" id="IPR057165">
    <property type="entry name" value="DUF7843"/>
</dbReference>
<feature type="domain" description="DUF7843" evidence="3">
    <location>
        <begin position="32"/>
        <end position="105"/>
    </location>
</feature>
<evidence type="ECO:0000313" key="5">
    <source>
        <dbReference type="Proteomes" id="UP000008963"/>
    </source>
</evidence>
<evidence type="ECO:0000259" key="3">
    <source>
        <dbReference type="Pfam" id="PF25225"/>
    </source>
</evidence>
<dbReference type="eggNOG" id="ENOG502Z92U">
    <property type="taxonomic scope" value="Bacteria"/>
</dbReference>
<feature type="domain" description="DUF7840" evidence="2">
    <location>
        <begin position="387"/>
        <end position="594"/>
    </location>
</feature>
<name>E1X4Q3_HALMS</name>
<dbReference type="InterPro" id="IPR057162">
    <property type="entry name" value="DUF7840"/>
</dbReference>
<dbReference type="InterPro" id="IPR025178">
    <property type="entry name" value="Lnb_N"/>
</dbReference>
<keyword evidence="5" id="KW-1185">Reference proteome</keyword>
<organism evidence="4 5">
    <name type="scientific">Halobacteriovorax marinus (strain ATCC BAA-682 / DSM 15412 / SJ)</name>
    <name type="common">Bacteriovorax marinus</name>
    <dbReference type="NCBI Taxonomy" id="862908"/>
    <lineage>
        <taxon>Bacteria</taxon>
        <taxon>Pseudomonadati</taxon>
        <taxon>Bdellovibrionota</taxon>
        <taxon>Bacteriovoracia</taxon>
        <taxon>Bacteriovoracales</taxon>
        <taxon>Halobacteriovoraceae</taxon>
        <taxon>Halobacteriovorax</taxon>
    </lineage>
</organism>
<dbReference type="STRING" id="862908.BMS_2330"/>
<sequence length="616" mass="71789">MSNYLKAVLLVSLTLFVQTSRGSGLFENKLSQISENIYWKRLLHFNGEESYADSKSFFLSENGKTSLRDELLANIEAFKKVQAKYTPQKIPAQCAFPERFQFIKENFPELDFKSPECPHFKRWKSAVSGKSLSLIFASSFVNNPSSMFGHTFLKFNKKDGDQLSLDMFNYVVAYSAKAEDSPGFLYALKGLFGGYTGIVDVQPFYQTLREYSKVESRDIWEYMLGLKSKQLDSLVNHIWELYANANFDYYFFDENCTSVLARILALVTNFPLDEEMVGYALPTDFLRILKKYKLVEKNLYYPSLRKQFFAHYDKLNDSQKENFKLILDNHDIEGDTKTYQALVHYLDYIRHDHENKVSKEFQIKQKKIYTLASKFTNQEQMSYSKPIPPDEGHLPARLDLLQARENNKEATILTYRPSFHSLSDPAGGYEPWSQIELFKLSLKYNYDMKELLLNEFLIADIQSLPDFKFLDTNTSWSLDLRVAPLYEEAKLNAYKGSFNLNMGFTKHTHNFLFSFLTGARVEGHESFKNKVKVGPNIKVNLGLNILRTRFILESSYFYSFLKNHQRERDYLQSRLELSHSVSKNWDIKMMGIYFTQVGELSKESYKSYSIGLAHFF</sequence>
<evidence type="ECO:0000259" key="1">
    <source>
        <dbReference type="Pfam" id="PF13387"/>
    </source>
</evidence>
<dbReference type="KEGG" id="bmx:BMS_2330"/>
<feature type="domain" description="Lnb N-terminal periplasmic" evidence="1">
    <location>
        <begin position="120"/>
        <end position="291"/>
    </location>
</feature>
<evidence type="ECO:0000313" key="4">
    <source>
        <dbReference type="EMBL" id="CBW27129.1"/>
    </source>
</evidence>
<protein>
    <submittedName>
        <fullName evidence="4">Uncharacterized protein</fullName>
    </submittedName>
</protein>
<reference evidence="5" key="1">
    <citation type="journal article" date="2013" name="ISME J.">
        <title>A small predatory core genome in the divergent marine Bacteriovorax marinus SJ and the terrestrial Bdellovibrio bacteriovorus.</title>
        <authorList>
            <person name="Crossman L.C."/>
            <person name="Chen H."/>
            <person name="Cerdeno-Tarraga A.M."/>
            <person name="Brooks K."/>
            <person name="Quail M.A."/>
            <person name="Pineiro S.A."/>
            <person name="Hobley L."/>
            <person name="Sockett R.E."/>
            <person name="Bentley S.D."/>
            <person name="Parkhill J."/>
            <person name="Williams H.N."/>
            <person name="Stine O.C."/>
        </authorList>
    </citation>
    <scope>NUCLEOTIDE SEQUENCE [LARGE SCALE GENOMIC DNA]</scope>
    <source>
        <strain evidence="5">ATCC BAA-682 / DSM 15412 / SJ</strain>
    </source>
</reference>
<accession>E1X4Q3</accession>
<dbReference type="RefSeq" id="WP_014244906.1">
    <property type="nucleotide sequence ID" value="NC_016620.1"/>
</dbReference>
<dbReference type="Proteomes" id="UP000008963">
    <property type="component" value="Chromosome"/>
</dbReference>
<dbReference type="Pfam" id="PF25222">
    <property type="entry name" value="DUF7840"/>
    <property type="match status" value="1"/>
</dbReference>
<proteinExistence type="predicted"/>
<dbReference type="AlphaFoldDB" id="E1X4Q3"/>
<evidence type="ECO:0000259" key="2">
    <source>
        <dbReference type="Pfam" id="PF25222"/>
    </source>
</evidence>
<dbReference type="Pfam" id="PF25225">
    <property type="entry name" value="DUF7843"/>
    <property type="match status" value="1"/>
</dbReference>
<dbReference type="PATRIC" id="fig|862908.3.peg.2218"/>
<dbReference type="HOGENOM" id="CLU_025316_1_0_7"/>